<dbReference type="Proteomes" id="UP000095210">
    <property type="component" value="Chromosome"/>
</dbReference>
<dbReference type="InterPro" id="IPR027417">
    <property type="entry name" value="P-loop_NTPase"/>
</dbReference>
<keyword evidence="5" id="KW-1185">Reference proteome</keyword>
<accession>A0AAC9MZL9</accession>
<evidence type="ECO:0000256" key="1">
    <source>
        <dbReference type="SAM" id="MobiDB-lite"/>
    </source>
</evidence>
<keyword evidence="2" id="KW-0812">Transmembrane</keyword>
<dbReference type="SUPFAM" id="SSF47413">
    <property type="entry name" value="lambda repressor-like DNA-binding domains"/>
    <property type="match status" value="1"/>
</dbReference>
<feature type="transmembrane region" description="Helical" evidence="2">
    <location>
        <begin position="513"/>
        <end position="541"/>
    </location>
</feature>
<dbReference type="SMART" id="SM00530">
    <property type="entry name" value="HTH_XRE"/>
    <property type="match status" value="1"/>
</dbReference>
<dbReference type="AlphaFoldDB" id="A0AAC9MZL9"/>
<evidence type="ECO:0000256" key="2">
    <source>
        <dbReference type="SAM" id="Phobius"/>
    </source>
</evidence>
<gene>
    <name evidence="4" type="ORF">TL08_16480</name>
</gene>
<feature type="transmembrane region" description="Helical" evidence="2">
    <location>
        <begin position="479"/>
        <end position="501"/>
    </location>
</feature>
<keyword evidence="2" id="KW-0472">Membrane</keyword>
<feature type="domain" description="HTH cro/C1-type" evidence="3">
    <location>
        <begin position="9"/>
        <end position="64"/>
    </location>
</feature>
<dbReference type="CDD" id="cd00093">
    <property type="entry name" value="HTH_XRE"/>
    <property type="match status" value="1"/>
</dbReference>
<dbReference type="KEGG" id="ahm:TL08_16480"/>
<keyword evidence="2" id="KW-1133">Transmembrane helix</keyword>
<feature type="transmembrane region" description="Helical" evidence="2">
    <location>
        <begin position="664"/>
        <end position="687"/>
    </location>
</feature>
<feature type="region of interest" description="Disordered" evidence="1">
    <location>
        <begin position="72"/>
        <end position="111"/>
    </location>
</feature>
<dbReference type="Gene3D" id="3.40.50.300">
    <property type="entry name" value="P-loop containing nucleotide triphosphate hydrolases"/>
    <property type="match status" value="1"/>
</dbReference>
<sequence length="793" mass="86034">MTMELGPLLRAARARAGITQEELEARSGISVRTIRRVETGRTRSARPETIRLLAVALNTTPEEHRALLSAATELPDVPTADGQPWTAPYEPSASTRSEAGDRAAPRSALQQTLDDAADRLRLLVRSRWQREEERHRIHNPTPLPVRWRPLPTDFTGRRAAGGPDDPVGEALGDLAGELSDIVDTYRRIPSGRLVVLGGAGAGKTILTIRFVLDYLRAPATDDPVPVIFSLGSWNPQRITLREWMVECLLHDDPGLIADSGAGTSLAAALVEADRILPVLDGFDEIHERLRVPAMQELSFARLPMLLTSRRDEYVAAVTKADHELLHAAAIHLEDLSPDDLIDHLPNDRHTTKADSPWGRLLAELRENPERPENAALASALRTPLMVALASAIYSGDPGKDPAALLDADRFPSAESIEEHLVTGFIPNAYRARPGNSRPSWTPDRVQRWFGHLANHLDRLGTPNLAWWQFPKALSPAVRVLGVIVATMILSGTMDFLITAFIGVNALGLGDMLLLALFDGVTVGLVVGLGFGLVYAAVTMVLRIEVTPSRVRLGMSGRSWAGLMRAAPDIAIRVGGGMIIGFLIGVGYGWALLLVRNVLSDGTSALATLMQTTVVLPTHLGLTFSLAGGVVLGLVLAMERPVDLSVATKARAMLVANREAVQNRILVLVPLLTVSLNAMAPLTITFFPGYSWNVAAGFGMGVVGGLVGASCYAATFTAWGQWLILARVWLPLTGRLPWSIIAFLEDAHRRGVLRHTGSVYQFRHARLQAYCLREHARRTLLGATESASRSIARS</sequence>
<feature type="transmembrane region" description="Helical" evidence="2">
    <location>
        <begin position="693"/>
        <end position="718"/>
    </location>
</feature>
<dbReference type="Pfam" id="PF01381">
    <property type="entry name" value="HTH_3"/>
    <property type="match status" value="1"/>
</dbReference>
<dbReference type="PROSITE" id="PS50943">
    <property type="entry name" value="HTH_CROC1"/>
    <property type="match status" value="1"/>
</dbReference>
<dbReference type="Gene3D" id="1.10.260.40">
    <property type="entry name" value="lambda repressor-like DNA-binding domains"/>
    <property type="match status" value="1"/>
</dbReference>
<evidence type="ECO:0000313" key="4">
    <source>
        <dbReference type="EMBL" id="AOS64096.1"/>
    </source>
</evidence>
<dbReference type="EMBL" id="CP014859">
    <property type="protein sequence ID" value="AOS64096.1"/>
    <property type="molecule type" value="Genomic_DNA"/>
</dbReference>
<dbReference type="GO" id="GO:0003677">
    <property type="term" value="F:DNA binding"/>
    <property type="evidence" value="ECO:0007669"/>
    <property type="project" value="InterPro"/>
</dbReference>
<reference evidence="5" key="1">
    <citation type="submission" date="2016-03" db="EMBL/GenBank/DDBJ databases">
        <title>Complete genome sequence of the type strain Actinoalloteichus hymeniacidonis DSM 45092.</title>
        <authorList>
            <person name="Schaffert L."/>
            <person name="Albersmeier A."/>
            <person name="Winkler A."/>
            <person name="Kalinowski J."/>
            <person name="Zotchev S."/>
            <person name="Ruckert C."/>
        </authorList>
    </citation>
    <scope>NUCLEOTIDE SEQUENCE [LARGE SCALE GENOMIC DNA]</scope>
    <source>
        <strain evidence="5">HPA177(T) (DSM 45092(T))</strain>
    </source>
</reference>
<proteinExistence type="predicted"/>
<protein>
    <submittedName>
        <fullName evidence="4">Transcriptional regulator</fullName>
    </submittedName>
</protein>
<dbReference type="InterPro" id="IPR001387">
    <property type="entry name" value="Cro/C1-type_HTH"/>
</dbReference>
<organism evidence="4 5">
    <name type="scientific">Actinoalloteichus hymeniacidonis</name>
    <dbReference type="NCBI Taxonomy" id="340345"/>
    <lineage>
        <taxon>Bacteria</taxon>
        <taxon>Bacillati</taxon>
        <taxon>Actinomycetota</taxon>
        <taxon>Actinomycetes</taxon>
        <taxon>Pseudonocardiales</taxon>
        <taxon>Pseudonocardiaceae</taxon>
        <taxon>Actinoalloteichus</taxon>
    </lineage>
</organism>
<evidence type="ECO:0000313" key="5">
    <source>
        <dbReference type="Proteomes" id="UP000095210"/>
    </source>
</evidence>
<feature type="transmembrane region" description="Helical" evidence="2">
    <location>
        <begin position="569"/>
        <end position="593"/>
    </location>
</feature>
<name>A0AAC9MZL9_9PSEU</name>
<feature type="transmembrane region" description="Helical" evidence="2">
    <location>
        <begin position="613"/>
        <end position="636"/>
    </location>
</feature>
<evidence type="ECO:0000259" key="3">
    <source>
        <dbReference type="PROSITE" id="PS50943"/>
    </source>
</evidence>
<dbReference type="InterPro" id="IPR010982">
    <property type="entry name" value="Lambda_DNA-bd_dom_sf"/>
</dbReference>